<gene>
    <name evidence="18" type="primary">dsbD</name>
    <name evidence="20" type="ORF">AVW16_01625</name>
</gene>
<evidence type="ECO:0000256" key="15">
    <source>
        <dbReference type="ARBA" id="ARBA00023284"/>
    </source>
</evidence>
<evidence type="ECO:0000256" key="18">
    <source>
        <dbReference type="HAMAP-Rule" id="MF_00399"/>
    </source>
</evidence>
<dbReference type="Pfam" id="PF11412">
    <property type="entry name" value="DsbD_N"/>
    <property type="match status" value="1"/>
</dbReference>
<keyword evidence="11 18" id="KW-0560">Oxidoreductase</keyword>
<dbReference type="InterPro" id="IPR036929">
    <property type="entry name" value="DsbDN_sf"/>
</dbReference>
<dbReference type="SUPFAM" id="SSF52833">
    <property type="entry name" value="Thioredoxin-like"/>
    <property type="match status" value="1"/>
</dbReference>
<keyword evidence="8 18" id="KW-0201">Cytochrome c-type biogenesis</keyword>
<feature type="disulfide bond" description="Redox-active" evidence="18">
    <location>
        <begin position="509"/>
        <end position="512"/>
    </location>
</feature>
<keyword evidence="9 18" id="KW-0249">Electron transport</keyword>
<comment type="function">
    <text evidence="18">Required to facilitate the formation of correct disulfide bonds in some periplasmic proteins and for the assembly of the periplasmic c-type cytochromes. Acts by transferring electrons from cytoplasmic thioredoxin to the periplasm. This transfer involves a cascade of disulfide bond formation and reduction steps.</text>
</comment>
<dbReference type="Gene3D" id="2.60.40.1250">
    <property type="entry name" value="Thiol:disulfide interchange protein DsbD, N-terminal domain"/>
    <property type="match status" value="1"/>
</dbReference>
<organism evidence="20 21">
    <name type="scientific">Crenobacter luteus</name>
    <dbReference type="NCBI Taxonomy" id="1452487"/>
    <lineage>
        <taxon>Bacteria</taxon>
        <taxon>Pseudomonadati</taxon>
        <taxon>Pseudomonadota</taxon>
        <taxon>Betaproteobacteria</taxon>
        <taxon>Neisseriales</taxon>
        <taxon>Neisseriaceae</taxon>
        <taxon>Crenobacter</taxon>
    </lineage>
</organism>
<evidence type="ECO:0000256" key="10">
    <source>
        <dbReference type="ARBA" id="ARBA00022989"/>
    </source>
</evidence>
<feature type="transmembrane region" description="Helical" evidence="18">
    <location>
        <begin position="186"/>
        <end position="211"/>
    </location>
</feature>
<dbReference type="Pfam" id="PF02683">
    <property type="entry name" value="DsbD_TM"/>
    <property type="match status" value="1"/>
</dbReference>
<comment type="catalytic activity">
    <reaction evidence="17 18">
        <text>[protein]-dithiol + NADP(+) = [protein]-disulfide + NADPH + H(+)</text>
        <dbReference type="Rhea" id="RHEA:18753"/>
        <dbReference type="Rhea" id="RHEA-COMP:10593"/>
        <dbReference type="Rhea" id="RHEA-COMP:10594"/>
        <dbReference type="ChEBI" id="CHEBI:15378"/>
        <dbReference type="ChEBI" id="CHEBI:29950"/>
        <dbReference type="ChEBI" id="CHEBI:50058"/>
        <dbReference type="ChEBI" id="CHEBI:57783"/>
        <dbReference type="ChEBI" id="CHEBI:58349"/>
        <dbReference type="EC" id="1.8.1.8"/>
    </reaction>
</comment>
<comment type="subcellular location">
    <subcellularLocation>
        <location evidence="1 18">Cell inner membrane</location>
        <topology evidence="1 18">Multi-pass membrane protein</topology>
    </subcellularLocation>
</comment>
<evidence type="ECO:0000256" key="17">
    <source>
        <dbReference type="ARBA" id="ARBA00047804"/>
    </source>
</evidence>
<dbReference type="NCBIfam" id="NF001419">
    <property type="entry name" value="PRK00293.1"/>
    <property type="match status" value="1"/>
</dbReference>
<evidence type="ECO:0000256" key="1">
    <source>
        <dbReference type="ARBA" id="ARBA00004429"/>
    </source>
</evidence>
<evidence type="ECO:0000256" key="12">
    <source>
        <dbReference type="ARBA" id="ARBA00023027"/>
    </source>
</evidence>
<dbReference type="GO" id="GO:0009055">
    <property type="term" value="F:electron transfer activity"/>
    <property type="evidence" value="ECO:0007669"/>
    <property type="project" value="UniProtKB-UniRule"/>
</dbReference>
<dbReference type="PROSITE" id="PS51352">
    <property type="entry name" value="THIOREDOXIN_2"/>
    <property type="match status" value="1"/>
</dbReference>
<evidence type="ECO:0000256" key="7">
    <source>
        <dbReference type="ARBA" id="ARBA00022729"/>
    </source>
</evidence>
<keyword evidence="10 18" id="KW-1133">Transmembrane helix</keyword>
<dbReference type="STRING" id="1452487.AVW16_01625"/>
<feature type="transmembrane region" description="Helical" evidence="18">
    <location>
        <begin position="345"/>
        <end position="367"/>
    </location>
</feature>
<protein>
    <recommendedName>
        <fullName evidence="18">Thiol:disulfide interchange protein DsbD</fullName>
        <ecNumber evidence="18">1.8.1.8</ecNumber>
    </recommendedName>
    <alternativeName>
        <fullName evidence="18">Protein-disulfide reductase</fullName>
        <shortName evidence="18">Disulfide reductase</shortName>
    </alternativeName>
</protein>
<feature type="transmembrane region" description="Helical" evidence="18">
    <location>
        <begin position="303"/>
        <end position="333"/>
    </location>
</feature>
<dbReference type="GO" id="GO:0045454">
    <property type="term" value="P:cell redox homeostasis"/>
    <property type="evidence" value="ECO:0007669"/>
    <property type="project" value="TreeGrafter"/>
</dbReference>
<feature type="transmembrane region" description="Helical" evidence="18">
    <location>
        <begin position="223"/>
        <end position="247"/>
    </location>
</feature>
<reference evidence="21" key="1">
    <citation type="submission" date="2016-01" db="EMBL/GenBank/DDBJ databases">
        <title>Draft genome of Chromobacterium sp. F49.</title>
        <authorList>
            <person name="Hong K.W."/>
        </authorList>
    </citation>
    <scope>NUCLEOTIDE SEQUENCE [LARGE SCALE GENOMIC DNA]</scope>
    <source>
        <strain evidence="21">CN10</strain>
    </source>
</reference>
<feature type="transmembrane region" description="Helical" evidence="18">
    <location>
        <begin position="433"/>
        <end position="453"/>
    </location>
</feature>
<dbReference type="PROSITE" id="PS00194">
    <property type="entry name" value="THIOREDOXIN_1"/>
    <property type="match status" value="1"/>
</dbReference>
<feature type="transmembrane region" description="Helical" evidence="18">
    <location>
        <begin position="403"/>
        <end position="421"/>
    </location>
</feature>
<dbReference type="EMBL" id="LQQU01000045">
    <property type="protein sequence ID" value="KZE27273.1"/>
    <property type="molecule type" value="Genomic_DNA"/>
</dbReference>
<keyword evidence="14 18" id="KW-1015">Disulfide bond</keyword>
<dbReference type="PANTHER" id="PTHR32234">
    <property type="entry name" value="THIOL:DISULFIDE INTERCHANGE PROTEIN DSBD"/>
    <property type="match status" value="1"/>
</dbReference>
<evidence type="ECO:0000256" key="9">
    <source>
        <dbReference type="ARBA" id="ARBA00022982"/>
    </source>
</evidence>
<feature type="signal peptide" evidence="18">
    <location>
        <begin position="1"/>
        <end position="28"/>
    </location>
</feature>
<sequence precursor="true">MTALLSILTRRLALLLALACLLSAPARAAVDADELLPPEKAFPITAVRDGDTVKVTVGVSPGYYLYRDRSRFESAPPGLLAGAPRFPEGKEKQDPFFGKQVVYTRTAEFVLPLAPGAPERFALTVTVQGCAEVGVCYPPYTSTLTVGGKGGVLDWLGGAGTATPPPANAPPALLGDGGRLLTLGAFWLAGLGMAFTACMYPLLPILSSLIAGQGQALTRRRGLALAFAYVQGMALSYTAVGVLAGLTGSLLTVWLQQPAVVLSAAGLMVALALSMFGLFNLQLPSALQTRLAEHSNRLPGGRFVTVFLMGALSALIVGPCVAPPLALALGYIGRTGDALLGGATLYAMALGLGTPLLLLGAFGGEVLPRAGAWMKGVKAAFGVVMLGVALWMATPFLPGMAVMLGWAALAIGSAVFLRAFDALPSNAGAPQRLLKALGLVLFLVGAAQLVGALSGRHEPGTPLKGLFGAEARAVEALPFQPIDDVAALDAALAAGAGKPVLLDFYADWCVACKELEADTFTDPAVAAAMRRYTLLRADVTANKAAHQALMKRFGLFGPPGLILFDPQGREADRVIGFVEADAFLPRLTALLAR</sequence>
<feature type="transmembrane region" description="Helical" evidence="18">
    <location>
        <begin position="379"/>
        <end position="397"/>
    </location>
</feature>
<keyword evidence="7 18" id="KW-0732">Signal</keyword>
<evidence type="ECO:0000256" key="11">
    <source>
        <dbReference type="ARBA" id="ARBA00023002"/>
    </source>
</evidence>
<evidence type="ECO:0000256" key="4">
    <source>
        <dbReference type="ARBA" id="ARBA00022475"/>
    </source>
</evidence>
<accession>A0A163BD07</accession>
<feature type="disulfide bond" description="Redox-active" evidence="18">
    <location>
        <begin position="130"/>
        <end position="136"/>
    </location>
</feature>
<evidence type="ECO:0000256" key="13">
    <source>
        <dbReference type="ARBA" id="ARBA00023136"/>
    </source>
</evidence>
<keyword evidence="12 18" id="KW-0520">NAD</keyword>
<evidence type="ECO:0000259" key="19">
    <source>
        <dbReference type="PROSITE" id="PS51352"/>
    </source>
</evidence>
<evidence type="ECO:0000256" key="14">
    <source>
        <dbReference type="ARBA" id="ARBA00023157"/>
    </source>
</evidence>
<evidence type="ECO:0000256" key="8">
    <source>
        <dbReference type="ARBA" id="ARBA00022748"/>
    </source>
</evidence>
<keyword evidence="5 18" id="KW-0997">Cell inner membrane</keyword>
<evidence type="ECO:0000256" key="6">
    <source>
        <dbReference type="ARBA" id="ARBA00022692"/>
    </source>
</evidence>
<evidence type="ECO:0000256" key="5">
    <source>
        <dbReference type="ARBA" id="ARBA00022519"/>
    </source>
</evidence>
<dbReference type="GO" id="GO:0017004">
    <property type="term" value="P:cytochrome complex assembly"/>
    <property type="evidence" value="ECO:0007669"/>
    <property type="project" value="UniProtKB-UniRule"/>
</dbReference>
<feature type="chain" id="PRO_5009001061" description="Thiol:disulfide interchange protein DsbD" evidence="18">
    <location>
        <begin position="29"/>
        <end position="593"/>
    </location>
</feature>
<comment type="catalytic activity">
    <reaction evidence="16 18">
        <text>[protein]-dithiol + NAD(+) = [protein]-disulfide + NADH + H(+)</text>
        <dbReference type="Rhea" id="RHEA:18749"/>
        <dbReference type="Rhea" id="RHEA-COMP:10593"/>
        <dbReference type="Rhea" id="RHEA-COMP:10594"/>
        <dbReference type="ChEBI" id="CHEBI:15378"/>
        <dbReference type="ChEBI" id="CHEBI:29950"/>
        <dbReference type="ChEBI" id="CHEBI:50058"/>
        <dbReference type="ChEBI" id="CHEBI:57540"/>
        <dbReference type="ChEBI" id="CHEBI:57945"/>
        <dbReference type="EC" id="1.8.1.8"/>
    </reaction>
</comment>
<name>A0A163BD07_9NEIS</name>
<dbReference type="EC" id="1.8.1.8" evidence="18"/>
<dbReference type="GO" id="GO:0005886">
    <property type="term" value="C:plasma membrane"/>
    <property type="evidence" value="ECO:0007669"/>
    <property type="project" value="UniProtKB-SubCell"/>
</dbReference>
<evidence type="ECO:0000313" key="20">
    <source>
        <dbReference type="EMBL" id="KZE27273.1"/>
    </source>
</evidence>
<dbReference type="InterPro" id="IPR028250">
    <property type="entry name" value="DsbDN"/>
</dbReference>
<feature type="transmembrane region" description="Helical" evidence="18">
    <location>
        <begin position="259"/>
        <end position="283"/>
    </location>
</feature>
<evidence type="ECO:0000313" key="21">
    <source>
        <dbReference type="Proteomes" id="UP000076625"/>
    </source>
</evidence>
<comment type="caution">
    <text evidence="20">The sequence shown here is derived from an EMBL/GenBank/DDBJ whole genome shotgun (WGS) entry which is preliminary data.</text>
</comment>
<keyword evidence="15 18" id="KW-0676">Redox-active center</keyword>
<keyword evidence="13 18" id="KW-0472">Membrane</keyword>
<dbReference type="AlphaFoldDB" id="A0A163BD07"/>
<dbReference type="HAMAP" id="MF_00399">
    <property type="entry name" value="DbsD"/>
    <property type="match status" value="1"/>
</dbReference>
<evidence type="ECO:0000256" key="2">
    <source>
        <dbReference type="ARBA" id="ARBA00007241"/>
    </source>
</evidence>
<dbReference type="InterPro" id="IPR022910">
    <property type="entry name" value="Thiol_diS_interchange_DbsD"/>
</dbReference>
<dbReference type="OrthoDB" id="9811036at2"/>
<keyword evidence="21" id="KW-1185">Reference proteome</keyword>
<dbReference type="Pfam" id="PF13899">
    <property type="entry name" value="Thioredoxin_7"/>
    <property type="match status" value="1"/>
</dbReference>
<dbReference type="RefSeq" id="WP_066614010.1">
    <property type="nucleotide sequence ID" value="NZ_LQQU01000045.1"/>
</dbReference>
<dbReference type="InterPro" id="IPR013766">
    <property type="entry name" value="Thioredoxin_domain"/>
</dbReference>
<dbReference type="PANTHER" id="PTHR32234:SF0">
    <property type="entry name" value="THIOL:DISULFIDE INTERCHANGE PROTEIN DSBD"/>
    <property type="match status" value="1"/>
</dbReference>
<dbReference type="CDD" id="cd02953">
    <property type="entry name" value="DsbDgamma"/>
    <property type="match status" value="1"/>
</dbReference>
<proteinExistence type="inferred from homology"/>
<dbReference type="InterPro" id="IPR017937">
    <property type="entry name" value="Thioredoxin_CS"/>
</dbReference>
<dbReference type="InterPro" id="IPR035671">
    <property type="entry name" value="DsbD_gamma"/>
</dbReference>
<comment type="similarity">
    <text evidence="2 18">Belongs to the thioredoxin family. DsbD subfamily.</text>
</comment>
<keyword evidence="6 18" id="KW-0812">Transmembrane</keyword>
<evidence type="ECO:0000256" key="3">
    <source>
        <dbReference type="ARBA" id="ARBA00022448"/>
    </source>
</evidence>
<feature type="domain" description="Thioredoxin" evidence="19">
    <location>
        <begin position="465"/>
        <end position="592"/>
    </location>
</feature>
<keyword evidence="3 18" id="KW-0813">Transport</keyword>
<dbReference type="Proteomes" id="UP000076625">
    <property type="component" value="Unassembled WGS sequence"/>
</dbReference>
<dbReference type="InterPro" id="IPR036249">
    <property type="entry name" value="Thioredoxin-like_sf"/>
</dbReference>
<dbReference type="GO" id="GO:0047134">
    <property type="term" value="F:protein-disulfide reductase [NAD(P)H] activity"/>
    <property type="evidence" value="ECO:0007669"/>
    <property type="project" value="UniProtKB-UniRule"/>
</dbReference>
<feature type="disulfide bond" description="Redox-active" evidence="18">
    <location>
        <begin position="198"/>
        <end position="320"/>
    </location>
</feature>
<dbReference type="Gene3D" id="3.40.30.10">
    <property type="entry name" value="Glutaredoxin"/>
    <property type="match status" value="1"/>
</dbReference>
<dbReference type="SUPFAM" id="SSF74863">
    <property type="entry name" value="Thiol:disulfide interchange protein DsbD, N-terminal domain (DsbD-alpha)"/>
    <property type="match status" value="1"/>
</dbReference>
<keyword evidence="4 18" id="KW-1003">Cell membrane</keyword>
<dbReference type="InterPro" id="IPR003834">
    <property type="entry name" value="Cyt_c_assmbl_TM_dom"/>
</dbReference>
<evidence type="ECO:0000256" key="16">
    <source>
        <dbReference type="ARBA" id="ARBA00047388"/>
    </source>
</evidence>